<dbReference type="InterPro" id="IPR005501">
    <property type="entry name" value="LamB/YcsF/PxpA-like"/>
</dbReference>
<dbReference type="Pfam" id="PF03746">
    <property type="entry name" value="LamB_YcsF"/>
    <property type="match status" value="1"/>
</dbReference>
<dbReference type="AlphaFoldDB" id="A0A382HUT1"/>
<organism evidence="1">
    <name type="scientific">marine metagenome</name>
    <dbReference type="NCBI Taxonomy" id="408172"/>
    <lineage>
        <taxon>unclassified sequences</taxon>
        <taxon>metagenomes</taxon>
        <taxon>ecological metagenomes</taxon>
    </lineage>
</organism>
<dbReference type="EMBL" id="UINC01063340">
    <property type="protein sequence ID" value="SVB90875.1"/>
    <property type="molecule type" value="Genomic_DNA"/>
</dbReference>
<dbReference type="Gene3D" id="3.20.20.370">
    <property type="entry name" value="Glycoside hydrolase/deacetylase"/>
    <property type="match status" value="1"/>
</dbReference>
<evidence type="ECO:0000313" key="1">
    <source>
        <dbReference type="EMBL" id="SVB90875.1"/>
    </source>
</evidence>
<feature type="non-terminal residue" evidence="1">
    <location>
        <position position="196"/>
    </location>
</feature>
<proteinExistence type="predicted"/>
<dbReference type="PANTHER" id="PTHR30292">
    <property type="entry name" value="UNCHARACTERIZED PROTEIN YBGL-RELATED"/>
    <property type="match status" value="1"/>
</dbReference>
<dbReference type="PANTHER" id="PTHR30292:SF0">
    <property type="entry name" value="5-OXOPROLINASE SUBUNIT A"/>
    <property type="match status" value="1"/>
</dbReference>
<reference evidence="1" key="1">
    <citation type="submission" date="2018-05" db="EMBL/GenBank/DDBJ databases">
        <authorList>
            <person name="Lanie J.A."/>
            <person name="Ng W.-L."/>
            <person name="Kazmierczak K.M."/>
            <person name="Andrzejewski T.M."/>
            <person name="Davidsen T.M."/>
            <person name="Wayne K.J."/>
            <person name="Tettelin H."/>
            <person name="Glass J.I."/>
            <person name="Rusch D."/>
            <person name="Podicherti R."/>
            <person name="Tsui H.-C.T."/>
            <person name="Winkler M.E."/>
        </authorList>
    </citation>
    <scope>NUCLEOTIDE SEQUENCE</scope>
</reference>
<name>A0A382HUT1_9ZZZZ</name>
<evidence type="ECO:0008006" key="2">
    <source>
        <dbReference type="Google" id="ProtNLM"/>
    </source>
</evidence>
<dbReference type="GO" id="GO:0005975">
    <property type="term" value="P:carbohydrate metabolic process"/>
    <property type="evidence" value="ECO:0007669"/>
    <property type="project" value="InterPro"/>
</dbReference>
<gene>
    <name evidence="1" type="ORF">METZ01_LOCUS243729</name>
</gene>
<accession>A0A382HUT1</accession>
<dbReference type="SUPFAM" id="SSF88713">
    <property type="entry name" value="Glycoside hydrolase/deacetylase"/>
    <property type="match status" value="1"/>
</dbReference>
<dbReference type="InterPro" id="IPR011330">
    <property type="entry name" value="Glyco_hydro/deAcase_b/a-brl"/>
</dbReference>
<sequence>MEINLNCDLGEKSIHYNGINDLPLLKIINTANIACGYHAGSNLTIHETIIEAKNNQVSVGAHPGFNDKENFGRKRINLTKKELSKLLREQLEIINEISLKQQWPITHVKPHGALNNMACENIEISLTIGESIKEFNKDLIFVVLPLTEMEKAAKNLDLKFACEIFADRNYEDNGLLVSRSKEHACIIDPKIASFNI</sequence>
<protein>
    <recommendedName>
        <fullName evidence="2">LamB/YcsF family protein</fullName>
    </recommendedName>
</protein>